<dbReference type="InterPro" id="IPR000866">
    <property type="entry name" value="AhpC/TSA"/>
</dbReference>
<dbReference type="PROSITE" id="PS51257">
    <property type="entry name" value="PROKAR_LIPOPROTEIN"/>
    <property type="match status" value="1"/>
</dbReference>
<proteinExistence type="predicted"/>
<dbReference type="EMBL" id="UOFU01000337">
    <property type="protein sequence ID" value="VAX03616.1"/>
    <property type="molecule type" value="Genomic_DNA"/>
</dbReference>
<dbReference type="PROSITE" id="PS51352">
    <property type="entry name" value="THIOREDOXIN_2"/>
    <property type="match status" value="1"/>
</dbReference>
<dbReference type="Gene3D" id="3.40.30.10">
    <property type="entry name" value="Glutaredoxin"/>
    <property type="match status" value="1"/>
</dbReference>
<name>A0A3B1ACX9_9ZZZZ</name>
<dbReference type="GO" id="GO:0016491">
    <property type="term" value="F:oxidoreductase activity"/>
    <property type="evidence" value="ECO:0007669"/>
    <property type="project" value="InterPro"/>
</dbReference>
<dbReference type="InterPro" id="IPR013766">
    <property type="entry name" value="Thioredoxin_domain"/>
</dbReference>
<dbReference type="AlphaFoldDB" id="A0A3B1ACX9"/>
<protein>
    <recommendedName>
        <fullName evidence="1">Thioredoxin domain-containing protein</fullName>
    </recommendedName>
</protein>
<evidence type="ECO:0000313" key="2">
    <source>
        <dbReference type="EMBL" id="VAX03616.1"/>
    </source>
</evidence>
<dbReference type="GO" id="GO:0016209">
    <property type="term" value="F:antioxidant activity"/>
    <property type="evidence" value="ECO:0007669"/>
    <property type="project" value="InterPro"/>
</dbReference>
<feature type="domain" description="Thioredoxin" evidence="1">
    <location>
        <begin position="44"/>
        <end position="182"/>
    </location>
</feature>
<dbReference type="SUPFAM" id="SSF52833">
    <property type="entry name" value="Thioredoxin-like"/>
    <property type="match status" value="1"/>
</dbReference>
<gene>
    <name evidence="2" type="ORF">MNBD_GAMMA20-1276</name>
</gene>
<evidence type="ECO:0000259" key="1">
    <source>
        <dbReference type="PROSITE" id="PS51352"/>
    </source>
</evidence>
<reference evidence="2" key="1">
    <citation type="submission" date="2018-06" db="EMBL/GenBank/DDBJ databases">
        <authorList>
            <person name="Zhirakovskaya E."/>
        </authorList>
    </citation>
    <scope>NUCLEOTIDE SEQUENCE</scope>
</reference>
<accession>A0A3B1ACX9</accession>
<sequence>MSFARRLLAAALLFLLAGCDSVMDDLSPSGEDRRPDVVLGSVGTQVGQIAPDFTLDDTQYTPHTLSTELSSARAVVLYFNMWCPICDTHANHMRQHIVPDFPNVRFFLVDYVSGSVSFSRSNQVASGYTDFTVLVPTSDSFIKRYQATMGSTVVIDANGQIVRMNEDYLDGNKLRITLEALL</sequence>
<dbReference type="Pfam" id="PF00578">
    <property type="entry name" value="AhpC-TSA"/>
    <property type="match status" value="1"/>
</dbReference>
<dbReference type="InterPro" id="IPR036249">
    <property type="entry name" value="Thioredoxin-like_sf"/>
</dbReference>
<organism evidence="2">
    <name type="scientific">hydrothermal vent metagenome</name>
    <dbReference type="NCBI Taxonomy" id="652676"/>
    <lineage>
        <taxon>unclassified sequences</taxon>
        <taxon>metagenomes</taxon>
        <taxon>ecological metagenomes</taxon>
    </lineage>
</organism>